<dbReference type="Gene3D" id="1.10.8.10">
    <property type="entry name" value="DNA helicase RuvA subunit, C-terminal domain"/>
    <property type="match status" value="1"/>
</dbReference>
<keyword evidence="1" id="KW-0732">Signal</keyword>
<dbReference type="RefSeq" id="WP_129212018.1">
    <property type="nucleotide sequence ID" value="NZ_REGR01000003.1"/>
</dbReference>
<dbReference type="Proteomes" id="UP000290682">
    <property type="component" value="Unassembled WGS sequence"/>
</dbReference>
<evidence type="ECO:0000313" key="3">
    <source>
        <dbReference type="Proteomes" id="UP000290682"/>
    </source>
</evidence>
<protein>
    <submittedName>
        <fullName evidence="2">Chromosome partitioning protein ParB</fullName>
    </submittedName>
</protein>
<dbReference type="InterPro" id="IPR016932">
    <property type="entry name" value="UCP029669"/>
</dbReference>
<feature type="signal peptide" evidence="1">
    <location>
        <begin position="1"/>
        <end position="23"/>
    </location>
</feature>
<name>A0ABY0FGE4_9NEIS</name>
<dbReference type="PIRSF" id="PIRSF029669">
    <property type="entry name" value="UCP029669"/>
    <property type="match status" value="1"/>
</dbReference>
<dbReference type="Gene3D" id="3.90.1530.10">
    <property type="entry name" value="Conserved hypothetical protein from pyrococcus furiosus pfu- 392566-001, ParB domain"/>
    <property type="match status" value="1"/>
</dbReference>
<proteinExistence type="predicted"/>
<evidence type="ECO:0000313" key="2">
    <source>
        <dbReference type="EMBL" id="RXZ44465.1"/>
    </source>
</evidence>
<gene>
    <name evidence="2" type="ORF">EBB06_05005</name>
</gene>
<evidence type="ECO:0000256" key="1">
    <source>
        <dbReference type="SAM" id="SignalP"/>
    </source>
</evidence>
<feature type="chain" id="PRO_5045541869" evidence="1">
    <location>
        <begin position="24"/>
        <end position="234"/>
    </location>
</feature>
<comment type="caution">
    <text evidence="2">The sequence shown here is derived from an EMBL/GenBank/DDBJ whole genome shotgun (WGS) entry which is preliminary data.</text>
</comment>
<accession>A0ABY0FGE4</accession>
<dbReference type="CDD" id="cd16390">
    <property type="entry name" value="ParB_N_Srx_like"/>
    <property type="match status" value="1"/>
</dbReference>
<dbReference type="EMBL" id="REGR01000003">
    <property type="protein sequence ID" value="RXZ44465.1"/>
    <property type="molecule type" value="Genomic_DNA"/>
</dbReference>
<keyword evidence="3" id="KW-1185">Reference proteome</keyword>
<dbReference type="SUPFAM" id="SSF110849">
    <property type="entry name" value="ParB/Sulfiredoxin"/>
    <property type="match status" value="1"/>
</dbReference>
<dbReference type="Pfam" id="PF08857">
    <property type="entry name" value="ParBc_2"/>
    <property type="match status" value="1"/>
</dbReference>
<dbReference type="InterPro" id="IPR014956">
    <property type="entry name" value="ParBc_2"/>
</dbReference>
<reference evidence="2 3" key="1">
    <citation type="submission" date="2018-10" db="EMBL/GenBank/DDBJ databases">
        <title>Draft genome of Fastidiocella sp. strain 375T, a bacterium isolated from a karstic cave dripping water.</title>
        <authorList>
            <person name="Coelho C."/>
            <person name="Verissimo A."/>
            <person name="Tiago I."/>
        </authorList>
    </citation>
    <scope>NUCLEOTIDE SEQUENCE [LARGE SCALE GENOMIC DNA]</scope>
    <source>
        <strain evidence="2 3">CAVE-375</strain>
    </source>
</reference>
<dbReference type="InterPro" id="IPR036086">
    <property type="entry name" value="ParB/Sulfiredoxin_sf"/>
</dbReference>
<organism evidence="2 3">
    <name type="scientific">Crenobacter cavernae</name>
    <dbReference type="NCBI Taxonomy" id="2290923"/>
    <lineage>
        <taxon>Bacteria</taxon>
        <taxon>Pseudomonadati</taxon>
        <taxon>Pseudomonadota</taxon>
        <taxon>Betaproteobacteria</taxon>
        <taxon>Neisseriales</taxon>
        <taxon>Neisseriaceae</taxon>
        <taxon>Crenobacter</taxon>
    </lineage>
</organism>
<sequence length="234" mass="25401">MTTRGRLTVAFFCVFFLAGTAAAEPICSAKLEVGTYCVATLANLRPTQPAVGLMRVEDEAASLAGLSPDALEKRLKKRRVPLVAGPGGALYLVDRHHQSRALLRLGQREAPARLVGRLDKAATFWNDMQARHWAWLRDAAGWPLPPEKLPATLAELPDDPWRSLAGYAEDAGVIGKPGDGYFAEFVWAEWLVTRLPAPPTRESLDDDLAAVKRLVCGVPTAKLPGEPGRACAKR</sequence>